<protein>
    <recommendedName>
        <fullName evidence="7">Squalene monooxygenase</fullName>
        <ecNumber evidence="7">1.14.14.17</ecNumber>
    </recommendedName>
</protein>
<evidence type="ECO:0000256" key="6">
    <source>
        <dbReference type="ARBA" id="ARBA00023136"/>
    </source>
</evidence>
<keyword evidence="3 7" id="KW-0285">Flavoprotein</keyword>
<feature type="non-terminal residue" evidence="9">
    <location>
        <position position="57"/>
    </location>
</feature>
<evidence type="ECO:0000256" key="3">
    <source>
        <dbReference type="ARBA" id="ARBA00022630"/>
    </source>
</evidence>
<name>A0ABD0PCI9_CIRMR</name>
<dbReference type="PANTHER" id="PTHR10835">
    <property type="entry name" value="SQUALENE MONOOXYGENASE"/>
    <property type="match status" value="1"/>
</dbReference>
<keyword evidence="4 7" id="KW-0274">FAD</keyword>
<dbReference type="AlphaFoldDB" id="A0ABD0PCI9"/>
<dbReference type="GO" id="GO:0004506">
    <property type="term" value="F:squalene monooxygenase activity"/>
    <property type="evidence" value="ECO:0007669"/>
    <property type="project" value="UniProtKB-UniRule"/>
</dbReference>
<evidence type="ECO:0000256" key="5">
    <source>
        <dbReference type="ARBA" id="ARBA00023002"/>
    </source>
</evidence>
<dbReference type="GO" id="GO:0016126">
    <property type="term" value="P:sterol biosynthetic process"/>
    <property type="evidence" value="ECO:0007669"/>
    <property type="project" value="UniProtKB-UniRule"/>
</dbReference>
<gene>
    <name evidence="9" type="ORF">M9458_031756</name>
</gene>
<comment type="cofactor">
    <cofactor evidence="1 7">
        <name>FAD</name>
        <dbReference type="ChEBI" id="CHEBI:57692"/>
    </cofactor>
</comment>
<comment type="subcellular location">
    <subcellularLocation>
        <location evidence="7">Endoplasmic reticulum membrane</location>
        <topology evidence="7">Peripheral membrane protein</topology>
    </subcellularLocation>
    <subcellularLocation>
        <location evidence="2">Membrane</location>
    </subcellularLocation>
</comment>
<dbReference type="Pfam" id="PF08491">
    <property type="entry name" value="SE"/>
    <property type="match status" value="1"/>
</dbReference>
<comment type="catalytic activity">
    <reaction evidence="7">
        <text>squalene + reduced [NADPH--hemoprotein reductase] + O2 = (S)-2,3-epoxysqualene + oxidized [NADPH--hemoprotein reductase] + H2O + H(+)</text>
        <dbReference type="Rhea" id="RHEA:25282"/>
        <dbReference type="Rhea" id="RHEA-COMP:11964"/>
        <dbReference type="Rhea" id="RHEA-COMP:11965"/>
        <dbReference type="ChEBI" id="CHEBI:15377"/>
        <dbReference type="ChEBI" id="CHEBI:15378"/>
        <dbReference type="ChEBI" id="CHEBI:15379"/>
        <dbReference type="ChEBI" id="CHEBI:15440"/>
        <dbReference type="ChEBI" id="CHEBI:15441"/>
        <dbReference type="ChEBI" id="CHEBI:57618"/>
        <dbReference type="ChEBI" id="CHEBI:58210"/>
        <dbReference type="EC" id="1.14.14.17"/>
    </reaction>
</comment>
<evidence type="ECO:0000256" key="2">
    <source>
        <dbReference type="ARBA" id="ARBA00004370"/>
    </source>
</evidence>
<sequence length="57" mass="6548">DSPQFKPHHAELVLANPSPVLIYQISSNETRVLVDIRGEMPRDLMQYMTEKICPQLP</sequence>
<keyword evidence="7" id="KW-0256">Endoplasmic reticulum</keyword>
<keyword evidence="6 7" id="KW-0472">Membrane</keyword>
<proteinExistence type="inferred from homology"/>
<evidence type="ECO:0000256" key="7">
    <source>
        <dbReference type="RuleBase" id="RU367121"/>
    </source>
</evidence>
<feature type="domain" description="Squalene epoxidase" evidence="8">
    <location>
        <begin position="4"/>
        <end position="57"/>
    </location>
</feature>
<dbReference type="GO" id="GO:0005789">
    <property type="term" value="C:endoplasmic reticulum membrane"/>
    <property type="evidence" value="ECO:0007669"/>
    <property type="project" value="UniProtKB-SubCell"/>
</dbReference>
<keyword evidence="5 7" id="KW-0560">Oxidoreductase</keyword>
<dbReference type="PANTHER" id="PTHR10835:SF0">
    <property type="entry name" value="SQUALENE MONOOXYGENASE"/>
    <property type="match status" value="1"/>
</dbReference>
<dbReference type="EMBL" id="JAMKFB020000016">
    <property type="protein sequence ID" value="KAL0171445.1"/>
    <property type="molecule type" value="Genomic_DNA"/>
</dbReference>
<dbReference type="InterPro" id="IPR040125">
    <property type="entry name" value="Squalene_monox"/>
</dbReference>
<dbReference type="InterPro" id="IPR013698">
    <property type="entry name" value="Squalene_epoxidase"/>
</dbReference>
<dbReference type="GO" id="GO:0050660">
    <property type="term" value="F:flavin adenine dinucleotide binding"/>
    <property type="evidence" value="ECO:0007669"/>
    <property type="project" value="UniProtKB-UniRule"/>
</dbReference>
<comment type="caution">
    <text evidence="9">The sequence shown here is derived from an EMBL/GenBank/DDBJ whole genome shotgun (WGS) entry which is preliminary data.</text>
</comment>
<evidence type="ECO:0000256" key="1">
    <source>
        <dbReference type="ARBA" id="ARBA00001974"/>
    </source>
</evidence>
<reference evidence="9 10" key="1">
    <citation type="submission" date="2024-05" db="EMBL/GenBank/DDBJ databases">
        <title>Genome sequencing and assembly of Indian major carp, Cirrhinus mrigala (Hamilton, 1822).</title>
        <authorList>
            <person name="Mohindra V."/>
            <person name="Chowdhury L.M."/>
            <person name="Lal K."/>
            <person name="Jena J.K."/>
        </authorList>
    </citation>
    <scope>NUCLEOTIDE SEQUENCE [LARGE SCALE GENOMIC DNA]</scope>
    <source>
        <strain evidence="9">CM1030</strain>
        <tissue evidence="9">Blood</tissue>
    </source>
</reference>
<evidence type="ECO:0000256" key="4">
    <source>
        <dbReference type="ARBA" id="ARBA00022827"/>
    </source>
</evidence>
<accession>A0ABD0PCI9</accession>
<comment type="similarity">
    <text evidence="7">Belongs to the squalene monooxygenase family.</text>
</comment>
<dbReference type="Proteomes" id="UP001529510">
    <property type="component" value="Unassembled WGS sequence"/>
</dbReference>
<evidence type="ECO:0000259" key="8">
    <source>
        <dbReference type="Pfam" id="PF08491"/>
    </source>
</evidence>
<evidence type="ECO:0000313" key="9">
    <source>
        <dbReference type="EMBL" id="KAL0171445.1"/>
    </source>
</evidence>
<keyword evidence="10" id="KW-1185">Reference proteome</keyword>
<organism evidence="9 10">
    <name type="scientific">Cirrhinus mrigala</name>
    <name type="common">Mrigala</name>
    <dbReference type="NCBI Taxonomy" id="683832"/>
    <lineage>
        <taxon>Eukaryota</taxon>
        <taxon>Metazoa</taxon>
        <taxon>Chordata</taxon>
        <taxon>Craniata</taxon>
        <taxon>Vertebrata</taxon>
        <taxon>Euteleostomi</taxon>
        <taxon>Actinopterygii</taxon>
        <taxon>Neopterygii</taxon>
        <taxon>Teleostei</taxon>
        <taxon>Ostariophysi</taxon>
        <taxon>Cypriniformes</taxon>
        <taxon>Cyprinidae</taxon>
        <taxon>Labeoninae</taxon>
        <taxon>Labeonini</taxon>
        <taxon>Cirrhinus</taxon>
    </lineage>
</organism>
<comment type="function">
    <text evidence="7">Catalyzes the stereospecific oxidation of squalene to (S)-2,3-epoxysqualene, and is considered to be a rate-limiting enzyme in steroid biosynthesis.</text>
</comment>
<feature type="non-terminal residue" evidence="9">
    <location>
        <position position="1"/>
    </location>
</feature>
<dbReference type="EC" id="1.14.14.17" evidence="7"/>
<evidence type="ECO:0000313" key="10">
    <source>
        <dbReference type="Proteomes" id="UP001529510"/>
    </source>
</evidence>